<evidence type="ECO:0000256" key="2">
    <source>
        <dbReference type="ARBA" id="ARBA00004393"/>
    </source>
</evidence>
<keyword evidence="7" id="KW-0732">Signal</keyword>
<dbReference type="EC" id="3.4.16.6" evidence="12"/>
<evidence type="ECO:0000256" key="12">
    <source>
        <dbReference type="ARBA" id="ARBA00038895"/>
    </source>
</evidence>
<dbReference type="GO" id="GO:0004185">
    <property type="term" value="F:serine-type carboxypeptidase activity"/>
    <property type="evidence" value="ECO:0007669"/>
    <property type="project" value="UniProtKB-EC"/>
</dbReference>
<keyword evidence="9" id="KW-0333">Golgi apparatus</keyword>
<evidence type="ECO:0000256" key="7">
    <source>
        <dbReference type="ARBA" id="ARBA00022729"/>
    </source>
</evidence>
<evidence type="ECO:0000256" key="17">
    <source>
        <dbReference type="SAM" id="Phobius"/>
    </source>
</evidence>
<proteinExistence type="inferred from homology"/>
<dbReference type="Proteomes" id="UP001151516">
    <property type="component" value="Unassembled WGS sequence"/>
</dbReference>
<organism evidence="18 19">
    <name type="scientific">Coemansia spiralis</name>
    <dbReference type="NCBI Taxonomy" id="417178"/>
    <lineage>
        <taxon>Eukaryota</taxon>
        <taxon>Fungi</taxon>
        <taxon>Fungi incertae sedis</taxon>
        <taxon>Zoopagomycota</taxon>
        <taxon>Kickxellomycotina</taxon>
        <taxon>Kickxellomycetes</taxon>
        <taxon>Kickxellales</taxon>
        <taxon>Kickxellaceae</taxon>
        <taxon>Coemansia</taxon>
    </lineage>
</organism>
<comment type="similarity">
    <text evidence="3">Belongs to the peptidase S10 family.</text>
</comment>
<keyword evidence="6" id="KW-0053">Apoptosis</keyword>
<dbReference type="InterPro" id="IPR001563">
    <property type="entry name" value="Peptidase_S10"/>
</dbReference>
<evidence type="ECO:0000313" key="18">
    <source>
        <dbReference type="EMBL" id="KAJ2689492.1"/>
    </source>
</evidence>
<dbReference type="GO" id="GO:0006508">
    <property type="term" value="P:proteolysis"/>
    <property type="evidence" value="ECO:0007669"/>
    <property type="project" value="UniProtKB-KW"/>
</dbReference>
<evidence type="ECO:0000256" key="8">
    <source>
        <dbReference type="ARBA" id="ARBA00022989"/>
    </source>
</evidence>
<evidence type="ECO:0000256" key="4">
    <source>
        <dbReference type="ARBA" id="ARBA00022645"/>
    </source>
</evidence>
<comment type="caution">
    <text evidence="18">The sequence shown here is derived from an EMBL/GenBank/DDBJ whole genome shotgun (WGS) entry which is preliminary data.</text>
</comment>
<keyword evidence="10 17" id="KW-0472">Membrane</keyword>
<dbReference type="GO" id="GO:0005794">
    <property type="term" value="C:Golgi apparatus"/>
    <property type="evidence" value="ECO:0007669"/>
    <property type="project" value="UniProtKB-SubCell"/>
</dbReference>
<keyword evidence="18" id="KW-0645">Protease</keyword>
<dbReference type="AlphaFoldDB" id="A0A9W8GMR8"/>
<dbReference type="EMBL" id="JANBTX010000024">
    <property type="protein sequence ID" value="KAJ2689492.1"/>
    <property type="molecule type" value="Genomic_DNA"/>
</dbReference>
<protein>
    <recommendedName>
        <fullName evidence="14">Pheromone-processing carboxypeptidase KEX1</fullName>
        <ecNumber evidence="12">3.4.16.6</ecNumber>
    </recommendedName>
    <alternativeName>
        <fullName evidence="15">Carboxypeptidase D</fullName>
    </alternativeName>
    <alternativeName>
        <fullName evidence="13">Pheromone-processing carboxypeptidase kex1</fullName>
    </alternativeName>
</protein>
<dbReference type="PANTHER" id="PTHR11802">
    <property type="entry name" value="SERINE PROTEASE FAMILY S10 SERINE CARBOXYPEPTIDASE"/>
    <property type="match status" value="1"/>
</dbReference>
<keyword evidence="18" id="KW-0378">Hydrolase</keyword>
<name>A0A9W8GMR8_9FUNG</name>
<evidence type="ECO:0000256" key="16">
    <source>
        <dbReference type="SAM" id="MobiDB-lite"/>
    </source>
</evidence>
<evidence type="ECO:0000256" key="14">
    <source>
        <dbReference type="ARBA" id="ARBA00040628"/>
    </source>
</evidence>
<evidence type="ECO:0000256" key="10">
    <source>
        <dbReference type="ARBA" id="ARBA00023136"/>
    </source>
</evidence>
<dbReference type="InterPro" id="IPR029058">
    <property type="entry name" value="AB_hydrolase_fold"/>
</dbReference>
<evidence type="ECO:0000256" key="9">
    <source>
        <dbReference type="ARBA" id="ARBA00023034"/>
    </source>
</evidence>
<keyword evidence="19" id="KW-1185">Reference proteome</keyword>
<feature type="transmembrane region" description="Helical" evidence="17">
    <location>
        <begin position="470"/>
        <end position="489"/>
    </location>
</feature>
<reference evidence="18" key="1">
    <citation type="submission" date="2022-07" db="EMBL/GenBank/DDBJ databases">
        <title>Phylogenomic reconstructions and comparative analyses of Kickxellomycotina fungi.</title>
        <authorList>
            <person name="Reynolds N.K."/>
            <person name="Stajich J.E."/>
            <person name="Barry K."/>
            <person name="Grigoriev I.V."/>
            <person name="Crous P."/>
            <person name="Smith M.E."/>
        </authorList>
    </citation>
    <scope>NUCLEOTIDE SEQUENCE</scope>
    <source>
        <strain evidence="18">CBS 109367</strain>
    </source>
</reference>
<evidence type="ECO:0000256" key="5">
    <source>
        <dbReference type="ARBA" id="ARBA00022692"/>
    </source>
</evidence>
<accession>A0A9W8GMR8</accession>
<sequence length="577" mass="64666">MHRLRDEAAASGANSTVTLPKKAEFVVRRIPFQDGPEFGSLEHQIPVKSAKDNMFFWLVTNTTNTHNKDKLIIWLNGGPGCTSLDGVFLENGPYKFNGPNRLRFRDYSLSQQFDVLYIDQPYGTGFSVAKTESYAKTFKESSQTLLEFLRRFYTVFPEFRQRQLYVAGESEAGTYIPYLAEAILKMPASERFALSGLMIGNGWIDPLPMYMSYTEVLSRHGLLSPGVGSSMQKLMDSCAREFKRAPQPVHTDVCERIPMVFLNEGGPSSGMCYNMYDLRLTDTKPSCGMNWPSDIAIYTEYLNREDVQKSINVRTPPTEWTECSDLPSKKLKHDDTPPAIIPLRSALDLGVPVLLFVGKEDYLCNFVGTEWTIGNLTWAGGKGFRGSSVKSEWRINGQTVGHVESDRGLTYALIYNASHMVGVDKPREILDVFTAFTNASAANLGFSSTFRSLTSTINEPSPRSSELGKWLGVGLLLSLVLLFAMCFKFRVRIFSWWRGAQDTQRVDGDGLVTRRGYERMQDVDDDAFMMSEFTFAKYPGDVEGLLLDDGSASSPDEDMTVLDSRRTSRIPSPDANT</sequence>
<evidence type="ECO:0000313" key="19">
    <source>
        <dbReference type="Proteomes" id="UP001151516"/>
    </source>
</evidence>
<keyword evidence="4 18" id="KW-0121">Carboxypeptidase</keyword>
<keyword evidence="8 17" id="KW-1133">Transmembrane helix</keyword>
<dbReference type="GO" id="GO:0006915">
    <property type="term" value="P:apoptotic process"/>
    <property type="evidence" value="ECO:0007669"/>
    <property type="project" value="UniProtKB-KW"/>
</dbReference>
<keyword evidence="11" id="KW-0325">Glycoprotein</keyword>
<dbReference type="PRINTS" id="PR00724">
    <property type="entry name" value="CRBOXYPTASEC"/>
</dbReference>
<dbReference type="Pfam" id="PF00450">
    <property type="entry name" value="Peptidase_S10"/>
    <property type="match status" value="1"/>
</dbReference>
<comment type="catalytic activity">
    <reaction evidence="1">
        <text>Preferential release of a C-terminal arginine or lysine residue.</text>
        <dbReference type="EC" id="3.4.16.6"/>
    </reaction>
</comment>
<dbReference type="PANTHER" id="PTHR11802:SF190">
    <property type="entry name" value="PHEROMONE-PROCESSING CARBOXYPEPTIDASE KEX1"/>
    <property type="match status" value="1"/>
</dbReference>
<keyword evidence="5 17" id="KW-0812">Transmembrane</keyword>
<evidence type="ECO:0000256" key="3">
    <source>
        <dbReference type="ARBA" id="ARBA00009431"/>
    </source>
</evidence>
<evidence type="ECO:0000256" key="13">
    <source>
        <dbReference type="ARBA" id="ARBA00040403"/>
    </source>
</evidence>
<evidence type="ECO:0000256" key="11">
    <source>
        <dbReference type="ARBA" id="ARBA00023180"/>
    </source>
</evidence>
<evidence type="ECO:0000256" key="6">
    <source>
        <dbReference type="ARBA" id="ARBA00022703"/>
    </source>
</evidence>
<evidence type="ECO:0000256" key="1">
    <source>
        <dbReference type="ARBA" id="ARBA00001003"/>
    </source>
</evidence>
<dbReference type="OrthoDB" id="443318at2759"/>
<feature type="region of interest" description="Disordered" evidence="16">
    <location>
        <begin position="547"/>
        <end position="577"/>
    </location>
</feature>
<evidence type="ECO:0000256" key="15">
    <source>
        <dbReference type="ARBA" id="ARBA00042717"/>
    </source>
</evidence>
<comment type="subcellular location">
    <subcellularLocation>
        <location evidence="2">Golgi apparatus</location>
        <location evidence="2">trans-Golgi network membrane</location>
        <topology evidence="2">Single-pass type I membrane protein</topology>
    </subcellularLocation>
</comment>
<dbReference type="Gene3D" id="3.40.50.1820">
    <property type="entry name" value="alpha/beta hydrolase"/>
    <property type="match status" value="1"/>
</dbReference>
<gene>
    <name evidence="18" type="primary">KEX1</name>
    <name evidence="18" type="ORF">IWW39_001404</name>
</gene>
<dbReference type="SUPFAM" id="SSF53474">
    <property type="entry name" value="alpha/beta-Hydrolases"/>
    <property type="match status" value="1"/>
</dbReference>